<evidence type="ECO:0000313" key="1">
    <source>
        <dbReference type="EMBL" id="CAB0019396.1"/>
    </source>
</evidence>
<dbReference type="Proteomes" id="UP000479000">
    <property type="component" value="Unassembled WGS sequence"/>
</dbReference>
<protein>
    <submittedName>
        <fullName evidence="1">Uncharacterized protein</fullName>
    </submittedName>
</protein>
<dbReference type="AlphaFoldDB" id="A0A6H5HQP8"/>
<name>A0A6H5HQP8_9HEMI</name>
<reference evidence="1 2" key="1">
    <citation type="submission" date="2020-02" db="EMBL/GenBank/DDBJ databases">
        <authorList>
            <person name="Ferguson B K."/>
        </authorList>
    </citation>
    <scope>NUCLEOTIDE SEQUENCE [LARGE SCALE GENOMIC DNA]</scope>
</reference>
<dbReference type="EMBL" id="CADCXU010033949">
    <property type="protein sequence ID" value="CAB0019396.1"/>
    <property type="molecule type" value="Genomic_DNA"/>
</dbReference>
<evidence type="ECO:0000313" key="2">
    <source>
        <dbReference type="Proteomes" id="UP000479000"/>
    </source>
</evidence>
<gene>
    <name evidence="1" type="ORF">NTEN_LOCUS23108</name>
</gene>
<organism evidence="1 2">
    <name type="scientific">Nesidiocoris tenuis</name>
    <dbReference type="NCBI Taxonomy" id="355587"/>
    <lineage>
        <taxon>Eukaryota</taxon>
        <taxon>Metazoa</taxon>
        <taxon>Ecdysozoa</taxon>
        <taxon>Arthropoda</taxon>
        <taxon>Hexapoda</taxon>
        <taxon>Insecta</taxon>
        <taxon>Pterygota</taxon>
        <taxon>Neoptera</taxon>
        <taxon>Paraneoptera</taxon>
        <taxon>Hemiptera</taxon>
        <taxon>Heteroptera</taxon>
        <taxon>Panheteroptera</taxon>
        <taxon>Cimicomorpha</taxon>
        <taxon>Miridae</taxon>
        <taxon>Dicyphina</taxon>
        <taxon>Nesidiocoris</taxon>
    </lineage>
</organism>
<keyword evidence="2" id="KW-1185">Reference proteome</keyword>
<sequence>MNVKTCDTRTGGRFEQFTRIIVGLGLSDDHDPTYFNTPLLITYVIPLVQAKNLNLMMINTHRIEKDSLKIHNKRRKVDRTPVSGRFYLFGLESKRNLTLWCRCPHQGDAYDNIPA</sequence>
<proteinExistence type="predicted"/>
<accession>A0A6H5HQP8</accession>